<evidence type="ECO:0000259" key="2">
    <source>
        <dbReference type="Pfam" id="PF01345"/>
    </source>
</evidence>
<keyword evidence="1" id="KW-0472">Membrane</keyword>
<dbReference type="InterPro" id="IPR025667">
    <property type="entry name" value="SprB_repeat"/>
</dbReference>
<keyword evidence="5" id="KW-1185">Reference proteome</keyword>
<dbReference type="Pfam" id="PF17517">
    <property type="entry name" value="IgGFc_binding"/>
    <property type="match status" value="1"/>
</dbReference>
<feature type="transmembrane region" description="Helical" evidence="1">
    <location>
        <begin position="46"/>
        <end position="64"/>
    </location>
</feature>
<dbReference type="InterPro" id="IPR001434">
    <property type="entry name" value="OmcB-like_DUF11"/>
</dbReference>
<keyword evidence="1" id="KW-1133">Transmembrane helix</keyword>
<dbReference type="Pfam" id="PF13573">
    <property type="entry name" value="SprB"/>
    <property type="match status" value="4"/>
</dbReference>
<feature type="domain" description="IgGFc-binding protein N-terminal" evidence="3">
    <location>
        <begin position="174"/>
        <end position="496"/>
    </location>
</feature>
<dbReference type="KEGG" id="mlt:VC82_431"/>
<dbReference type="Pfam" id="PF01345">
    <property type="entry name" value="DUF11"/>
    <property type="match status" value="1"/>
</dbReference>
<dbReference type="PATRIC" id="fig|516051.4.peg.446"/>
<evidence type="ECO:0000313" key="4">
    <source>
        <dbReference type="EMBL" id="AKA34112.1"/>
    </source>
</evidence>
<evidence type="ECO:0008006" key="6">
    <source>
        <dbReference type="Google" id="ProtNLM"/>
    </source>
</evidence>
<dbReference type="HOGENOM" id="CLU_223826_0_0_10"/>
<dbReference type="Proteomes" id="UP000032726">
    <property type="component" value="Chromosome"/>
</dbReference>
<keyword evidence="1" id="KW-0812">Transmembrane</keyword>
<gene>
    <name evidence="4" type="ORF">VC82_431</name>
</gene>
<dbReference type="NCBIfam" id="TIGR04131">
    <property type="entry name" value="Bac_Flav_CTERM"/>
    <property type="match status" value="1"/>
</dbReference>
<dbReference type="Gene3D" id="2.60.40.740">
    <property type="match status" value="1"/>
</dbReference>
<reference evidence="4 5" key="1">
    <citation type="submission" date="2015-03" db="EMBL/GenBank/DDBJ databases">
        <title>Complete genome sequence of Muricauda lutaonensis CC-HSB-11T, isolated from a coastal hot spring.</title>
        <authorList>
            <person name="Kim K.M."/>
        </authorList>
    </citation>
    <scope>NUCLEOTIDE SEQUENCE [LARGE SCALE GENOMIC DNA]</scope>
    <source>
        <strain evidence="4 5">CC-HSB-11</strain>
    </source>
</reference>
<dbReference type="STRING" id="516051.VC82_431"/>
<sequence length="4148" mass="441812">MKRPTIFNKKALQHLQRLSQQYFAVRSWLVLLCPFVKNQAHIMNKWYFALFAILLLGFAENTFAQLSDLHYLPPLKQGRNNQAIRQQAVYLSTPEPTTFTVNAYRGTSTTPIASFNISNVSPAVYTLPNGDNNITLVNNANTGVVLNNSGLRFESPSGNRFYVNYRGYSSAQAASLTSKGRVAMGTRFKWGGVPNLGAHPSKSNTLGIMATEDNTTVTVYGYDPACRFRQGNNVYGITDDTYTITLDANESFVFEAYVGNSPTPAHRDGWIGASIESDKDIVISNGSLNFGRQENASNRDAGIDQPVPENRLGKEYVFVRGNGGTNGATEFPLIIATADNTQIFVNGNTTPIATIDNGEYFEIPSTFYSANSVGANMFVQTSKDVYAYQCMAGASQVYTQGLNFVAPVNCLLPDVMDNIPDIRNMAGTNVTGGVTIIAAVNTPDANITVTDGNGPVALPPSNPVAGSTDWKTFFIPNLNGDVSVQSTGPIAVGFFGYNGARGVAGYFSGFDTVPEVNLEIRGGSGCFVGSTIFEATGNFDAYQWFGDGQLIPRANGPSYAPTVAGDYYVRGTKGPCTYDSQPISAYYCDPDVVVNKTVDRPEIMEGETATFTIKVRNLGVGPLTNLQITDNIPAGLTLVSAFTITGSWSGNTWDIGTLNGGETAFLELEVRADEIDTLPLLSLTNTAINTQDQPDTNITVDNPSAHIIVHNDSDNDGVNDSTDLDDDNDGIYDQEECGTLFFNIANGNSHTSALVTNDNYLVLDIFSLDNSFNLQINGNDVAGEIQFQNTSGNIARFMDGTGYGESGNPNIWTLTGTYGTPILRVVIDQSGRFELFGARSSNGPLEPMVLTTPAATVSWNPVGNNAVVIGQAVIGPTNMRGMLLTAGCDTDADGIPDQLDLDSDGDGCSDANEFYKDDNADGGDGGEFGTGVPVVDAADGTVNSASYTRVFAPEILLGNTSEDLGGNDINGQGVNLGQTFNYVLRFQNTGDDNAVNYSIRDILPNNVTLDNIDVSNAPGVTHSYDINTNTIIFQVPDNLVEVDDPEYTIVITVTISANCTDFVDACSSQLQNQAYSTYQGVLNPSTFTDEGGATSTSACSVPPQVANNNILDDLANCNQARTVQLCGDDVVLSAGVGFTMYTWALDNNNDGQIDAGDTLLNDGDPDNDPSTLLVTDIGNYIVEKSAGSGCPDLVERITVERFGSTQTNPIIEYFNQVNGDGNPNNDLQGEVVTCSIDGDLLPKLFLCGENDSATIQLGITDAQSIVWQQLDEGSCSDVGDDCANKSGSCTWTDLATQDNYTLTDSGSYRVVINYQNGCFSRFYFNVFKNNLDIEHTASDILCSTPGNIRITNIGSGYGFQLIDASNNSVVVPFSADNGPSFDITASGTYRVQVTQLDPITNDPIVGSCVFETEDIGILERDYQVNLSSTPAECDELGTITVQALNVLPNYSYELRLDDGSNGGQGTFVANETATNDNTHTFANVNPGNYIVITTTDDGCTNTQNITVGEVAELRLSAITTDHITCNAGVITLTPQGGSPNPDYEMAIWAKDGVPLYTDPNDVPDTAKQNTTNFLFGYRGTPETYFPNEEGDYQFIVFDGNGCSALSNIVNIQDLGTVSIAASHTDIVCSDSSTSTLTVTATGGTAPYQYSLDGGTSYQTENTFVNLPAGRYTITVMDSSGTPTSRCIETLDYEIDQPFRLTASAAIVEDASCNPNGALVKILNPNGGQGPYEYSFDGGSSFSANDQRNLLPGNYQLVVRDALGCTFDMDLAVPTPAPDPNFDSNVVYACDGSGSITISPSNTTDFDYTYTLNGTENTPADNNVFPNVTDGTHTVTVAYASSLLPDQSTLFFEDFGAGTTTQIGEIGPDYCYEPQDGSITPCNRGPAGILVNGEYTVTNFVTNPITLWTSPQDHTGLVDGRFLAIDISTFSDTGNPQLNNILWARRNIEVLPNKEVTLRFWAYNLMNVGGAGNNPEVRVEILDNTGTVIYSEVAPEIPKNTNDTDWHERIITFYPGANTDIDIVFRTNVNSNDGNDLVLDDITAFQMPDVCEKTQDLTVVVEAGQAFSAQLLGVNDPSCQGASDGSIRFEVSNFDPTIGFEYSLDGGTNWTTSLTSPVITANNLADGSYTVQVRKVDDTACTASFSATLNEPTVIMPLLNQTADYTCFNTGATLEASATGGTPGYEYQLEDTSANIVRPYQSAPTFTNVPDGGYLVRVRDANGCEEISTTPVTVVEPETITFDLTATACYDGQNNASVTATVTTGNGGYTFRINGGAWLTPTPASDTTYTFTGLSDGLYTIEVSDAYGCISNPQDITIHPPLLGQMDVVDVSSCADGSITVNATGGNNGYVYAFLNTGNTVQDSDFGASNMFTVTNATAGTYDVYVRDNGGTSPYCQYMETLTVQNSPALAFTATPTDAECYGGTGSIAVNISNGLAPYTYELVDIDNGVANQTQTSVVAMSITYYNLLAGQYDVIITDANGCATTTSGIVVAAPDELTADISGITPATCTGDVNDFGFGFSNYPTTLGTIEFSADGGANWIGDNSVPGTTDQLTGYLSGSTVYPSMRTVDGSGNTVCQTDFPPFIIPYPLDDLDITVLPIIVNCNELQVTVRGQNGTAPYEYTYSEDPANFNPAAPANGWTPPLASGVTHTFPGLTPGRTYAFYVRDAVGCIRQSNVNVNDVVTNPMEITAAYEPSCNGANNGEITYTITDDDGLTEPDMRWTLYDINDNPITSSGGDVPYTSTITIPNLAPNEYYIVVEQVNGGTVQCTSASENLILEELDPITANLNVLQHITCEGPGLISIDNIQGGGGTYSYTITGPAPFSTISGTTDNPVSIPANSPAGSYAVSISDQYGCAYSLGSVNMNLAANPTITAVDVDNCSSLATVTVTASGASPTLYSLDGGTTYQDNGGVFNNVIAGSYTLFVKDGNGCTASQTVNVETTLEVTATLTKNLGCGAGNEAEIRIEVTSGSNNYDYEIVGTSGTLVPRQALASNPLSVPVATADTYTVTVYDNNTNSPECNRNFIIEIPAATSPHFSADATDVSCFGATDGTISITEINNGNNPLSYVLSPNNGTFNAATNSYENLPADTYQITATGPNGCTTISPPIVVGEPNEITFNMPSVTPFDCSTGNNTVNASITVDIGSITGGSNNYIRYEFIDNATSSVLQNGTAHNYIYTDFAGGDVIVRVYDDNGCSGEVTVTVPAYDQLLSASIHVDEDISCSNAGEDISIDAVGSLTSYGTHPANYEFRMLPSGSYQASNQFFDLVPGNYTFGIRNTITGCELTITHVVEEPNTFDVTVEKLSDAVCFGDDGSIRLTLIDATYTGGFSWQIFDTNGTPADRSDDGAAILSGNSVNLGPTAAISVPAGNYLVEMVQDAFPECSQVRSFSIATPSAPISLNAIDLTDVGCTNDQGAAAINPTGGQAPYTIDLTHVGNNNTTTVSNVNAHLFQSLVAGQYTITVTDALGCTEIFTNAFELLLPDPITGTVHHTNLVCKGDSDASVSISLSPRNLSAAYRYILNTYNDAAGSVLLASSTSQTSATFDNLGAGFYTIAALDDMGCSFETPVVEIVEPTEVTAQLLTQQVLSCQRGAELLLQASGGTAPYSWSVDGTTFTPMNEVNGANTHLFTNVAADAYQYYVRDSFNCVSILSNEIQVNTVQDLTLTVDQSAAFVNCSGDSTAIIESSATGGLGDYQYALFGDPALTDEIVPNQPNGLFTDLPQGSYYVRVQSDDCETISEEIIIQEPTPLVVDTNISNISCNGAEDGSIVLNVQGGVGPYQFAISPNLNQFVDENSFNGLAPGDYTVIAQDANGCFEVVSFSLAEPNELSLTTTVLDEICFESSDGAITLQINGGTAPYFTSLNSNNDADFAEGVLEYNNLPSGTHVVFVRDANGCELSEVFEVASGANLAGEAVVSYPCDSGVATNSVSIAFEDDTVSGEVLYGLDTTDPAEMVLDGTFENLAGGDHFITVVHSNGCTNTFEFTITEFEPLELQLTEGDINTIEALAFGGSGNYTFNFDGGDFSEDPSHYITETATYSVTVTDENGCSVTEEIFMEFIDIEIPNFFTPDGDGNNDVWRPRNIEQYPNIFIKIYDRYGRTLYHFEGNHDGWNGQYQLTDLPSGDYWYIIKLNGVQDTREFIGHFTLYR</sequence>
<name>A0A0D5YPG9_9FLAO</name>
<dbReference type="EMBL" id="CP011071">
    <property type="protein sequence ID" value="AKA34112.1"/>
    <property type="molecule type" value="Genomic_DNA"/>
</dbReference>
<dbReference type="InterPro" id="IPR035234">
    <property type="entry name" value="IgGFc-bd_N"/>
</dbReference>
<accession>A0A0D5YPG9</accession>
<evidence type="ECO:0000259" key="3">
    <source>
        <dbReference type="Pfam" id="PF17517"/>
    </source>
</evidence>
<protein>
    <recommendedName>
        <fullName evidence="6">DUF11 domain-containing protein</fullName>
    </recommendedName>
</protein>
<feature type="domain" description="DUF11" evidence="2">
    <location>
        <begin position="591"/>
        <end position="705"/>
    </location>
</feature>
<dbReference type="NCBIfam" id="TIGR01451">
    <property type="entry name" value="B_ant_repeat"/>
    <property type="match status" value="2"/>
</dbReference>
<dbReference type="InterPro" id="IPR026341">
    <property type="entry name" value="T9SS_type_B"/>
</dbReference>
<evidence type="ECO:0000256" key="1">
    <source>
        <dbReference type="SAM" id="Phobius"/>
    </source>
</evidence>
<dbReference type="Gene3D" id="2.60.120.260">
    <property type="entry name" value="Galactose-binding domain-like"/>
    <property type="match status" value="1"/>
</dbReference>
<proteinExistence type="predicted"/>
<evidence type="ECO:0000313" key="5">
    <source>
        <dbReference type="Proteomes" id="UP000032726"/>
    </source>
</evidence>
<dbReference type="Pfam" id="PF13585">
    <property type="entry name" value="CHU_C"/>
    <property type="match status" value="1"/>
</dbReference>
<organism evidence="4 5">
    <name type="scientific">Flagellimonas lutaonensis</name>
    <dbReference type="NCBI Taxonomy" id="516051"/>
    <lineage>
        <taxon>Bacteria</taxon>
        <taxon>Pseudomonadati</taxon>
        <taxon>Bacteroidota</taxon>
        <taxon>Flavobacteriia</taxon>
        <taxon>Flavobacteriales</taxon>
        <taxon>Flavobacteriaceae</taxon>
        <taxon>Flagellimonas</taxon>
    </lineage>
</organism>
<dbReference type="InterPro" id="IPR047589">
    <property type="entry name" value="DUF11_rpt"/>
</dbReference>